<keyword evidence="1" id="KW-0175">Coiled coil</keyword>
<keyword evidence="4" id="KW-1185">Reference proteome</keyword>
<organism evidence="3 4">
    <name type="scientific">Aureococcus anophagefferens virus</name>
    <dbReference type="NCBI Taxonomy" id="1474867"/>
    <lineage>
        <taxon>Viruses</taxon>
        <taxon>Varidnaviria</taxon>
        <taxon>Bamfordvirae</taxon>
        <taxon>Nucleocytoviricota</taxon>
        <taxon>Megaviricetes</taxon>
        <taxon>Imitervirales</taxon>
        <taxon>Schizomimiviridae</taxon>
        <taxon>Kratosvirus</taxon>
        <taxon>Kratosvirus quantuckense</taxon>
    </lineage>
</organism>
<evidence type="ECO:0000313" key="4">
    <source>
        <dbReference type="Proteomes" id="UP000028667"/>
    </source>
</evidence>
<protein>
    <submittedName>
        <fullName evidence="3">Uncharacterized protein</fullName>
    </submittedName>
</protein>
<evidence type="ECO:0000256" key="2">
    <source>
        <dbReference type="SAM" id="MobiDB-lite"/>
    </source>
</evidence>
<name>A0A076FHZ2_9VIRU</name>
<dbReference type="RefSeq" id="YP_009052306.1">
    <property type="nucleotide sequence ID" value="NC_024697.1"/>
</dbReference>
<feature type="region of interest" description="Disordered" evidence="2">
    <location>
        <begin position="306"/>
        <end position="340"/>
    </location>
</feature>
<dbReference type="Proteomes" id="UP000028667">
    <property type="component" value="Segment"/>
</dbReference>
<dbReference type="GeneID" id="20041503"/>
<feature type="compositionally biased region" description="Polar residues" evidence="2">
    <location>
        <begin position="326"/>
        <end position="340"/>
    </location>
</feature>
<dbReference type="EMBL" id="KJ645900">
    <property type="protein sequence ID" value="AII17061.1"/>
    <property type="molecule type" value="Genomic_DNA"/>
</dbReference>
<proteinExistence type="predicted"/>
<evidence type="ECO:0000256" key="1">
    <source>
        <dbReference type="SAM" id="Coils"/>
    </source>
</evidence>
<evidence type="ECO:0000313" key="3">
    <source>
        <dbReference type="EMBL" id="AII17061.1"/>
    </source>
</evidence>
<reference evidence="3 4" key="1">
    <citation type="journal article" date="2014" name="Virology">
        <title>Genome of brown tide virus (AaV), the little giant of the Megaviridae, elucidates NCLDV genome expansion and host-virus coevolution.</title>
        <authorList>
            <person name="Moniruzzaman M."/>
            <person name="LeCleir G.R."/>
            <person name="Brown C.M."/>
            <person name="Gobler C.J."/>
            <person name="Bidle K.D."/>
            <person name="Wilson W.H."/>
            <person name="Wilhelm S.W."/>
        </authorList>
    </citation>
    <scope>NUCLEOTIDE SEQUENCE [LARGE SCALE GENOMIC DNA]</scope>
    <source>
        <strain evidence="3">BtV-01</strain>
    </source>
</reference>
<accession>A0A076FHZ2</accession>
<gene>
    <name evidence="3" type="ORF">AaV_232</name>
</gene>
<feature type="coiled-coil region" evidence="1">
    <location>
        <begin position="469"/>
        <end position="496"/>
    </location>
</feature>
<dbReference type="KEGG" id="vg:20041503"/>
<sequence length="505" mass="57509">MYVLLIMASIYDNQIIDARMLEKKTRQNHLQNSNTVLPKTLQKDFGTSFQSSFNNDDNFISSLSGQKILKEDFSHANMTPFFGSKVTQNVDVNRTQGLLDRHTGVSNLDKPKNEVSPFFENTKDNVFKNRFDYENRGRFNPSQYQQGVPLKEPIRVGPGLAQGFTAAPSGGFQQPDARKYAMKKGVECLRTKNNPKITYEGRHVDGLKGSRRGLQASVKQNCNIRVYDWDDQKLNPVADSKEAMVRVQHVNTVSKLGAKNTNYFGTQFNEVTGLTKKLVDKVRQTIKHETLFEFIGYVHDKDKQVPSYDPNDITKTTRRETTENNQSNGVVGNNDNNTSYVKNKDIAKTTERQIHTRDYTGIAGSEQNMKFTNYNDIYNATLNDLKEGISKGREPTKTSVKVGGIASQIGDVELCEERENTYVAPVHKSIDYTLDATNLNQVDNKNVYDVTIAERLDPDINDNLRTNPYEKIIEDIAKEEDNYREFEVEHKLFENNVRETVNCDC</sequence>
<dbReference type="OrthoDB" id="11180at10239"/>